<dbReference type="OrthoDB" id="194358at2759"/>
<protein>
    <recommendedName>
        <fullName evidence="6">TFIIB-type domain-containing protein</fullName>
    </recommendedName>
</protein>
<feature type="repeat" description="ANK" evidence="3">
    <location>
        <begin position="167"/>
        <end position="199"/>
    </location>
</feature>
<name>A0A8J2T282_9STRA</name>
<evidence type="ECO:0000256" key="3">
    <source>
        <dbReference type="PROSITE-ProRule" id="PRU00023"/>
    </source>
</evidence>
<organism evidence="4 5">
    <name type="scientific">Pelagomonas calceolata</name>
    <dbReference type="NCBI Taxonomy" id="35677"/>
    <lineage>
        <taxon>Eukaryota</taxon>
        <taxon>Sar</taxon>
        <taxon>Stramenopiles</taxon>
        <taxon>Ochrophyta</taxon>
        <taxon>Pelagophyceae</taxon>
        <taxon>Pelagomonadales</taxon>
        <taxon>Pelagomonadaceae</taxon>
        <taxon>Pelagomonas</taxon>
    </lineage>
</organism>
<dbReference type="EMBL" id="CAKKNE010000006">
    <property type="protein sequence ID" value="CAH0379187.1"/>
    <property type="molecule type" value="Genomic_DNA"/>
</dbReference>
<dbReference type="PANTHER" id="PTHR24171">
    <property type="entry name" value="ANKYRIN REPEAT DOMAIN-CONTAINING PROTEIN 39-RELATED"/>
    <property type="match status" value="1"/>
</dbReference>
<dbReference type="Pfam" id="PF12796">
    <property type="entry name" value="Ank_2"/>
    <property type="match status" value="2"/>
</dbReference>
<dbReference type="PRINTS" id="PR01415">
    <property type="entry name" value="ANKYRIN"/>
</dbReference>
<dbReference type="AlphaFoldDB" id="A0A8J2T282"/>
<accession>A0A8J2T282</accession>
<dbReference type="Pfam" id="PF00023">
    <property type="entry name" value="Ank"/>
    <property type="match status" value="1"/>
</dbReference>
<keyword evidence="2 3" id="KW-0040">ANK repeat</keyword>
<evidence type="ECO:0000256" key="1">
    <source>
        <dbReference type="ARBA" id="ARBA00022737"/>
    </source>
</evidence>
<keyword evidence="5" id="KW-1185">Reference proteome</keyword>
<feature type="repeat" description="ANK" evidence="3">
    <location>
        <begin position="300"/>
        <end position="332"/>
    </location>
</feature>
<dbReference type="PROSITE" id="PS50088">
    <property type="entry name" value="ANK_REPEAT"/>
    <property type="match status" value="5"/>
</dbReference>
<dbReference type="SMART" id="SM00248">
    <property type="entry name" value="ANK"/>
    <property type="match status" value="8"/>
</dbReference>
<proteinExistence type="predicted"/>
<dbReference type="Gene3D" id="1.25.40.20">
    <property type="entry name" value="Ankyrin repeat-containing domain"/>
    <property type="match status" value="3"/>
</dbReference>
<evidence type="ECO:0000313" key="5">
    <source>
        <dbReference type="Proteomes" id="UP000789595"/>
    </source>
</evidence>
<dbReference type="Pfam" id="PF13637">
    <property type="entry name" value="Ank_4"/>
    <property type="match status" value="1"/>
</dbReference>
<evidence type="ECO:0000256" key="2">
    <source>
        <dbReference type="ARBA" id="ARBA00023043"/>
    </source>
</evidence>
<dbReference type="PROSITE" id="PS50297">
    <property type="entry name" value="ANK_REP_REGION"/>
    <property type="match status" value="5"/>
</dbReference>
<gene>
    <name evidence="4" type="ORF">PECAL_6P07890</name>
</gene>
<feature type="repeat" description="ANK" evidence="3">
    <location>
        <begin position="200"/>
        <end position="232"/>
    </location>
</feature>
<dbReference type="SUPFAM" id="SSF48403">
    <property type="entry name" value="Ankyrin repeat"/>
    <property type="match status" value="1"/>
</dbReference>
<feature type="repeat" description="ANK" evidence="3">
    <location>
        <begin position="233"/>
        <end position="265"/>
    </location>
</feature>
<sequence>MSQMRCSNPECRSTDIDLNESSAEAVCVRCGTVCEESTIVTAEGTEGYLADRRRDPWGGRPPPPPFFFGVGDTGGKDSPVESIHDAASRGDVEAVRRLLASGASPNSFCEAPDSFRERPESFYFGVDPQGETPILALCKVRRFTDGCAACLELLRDAGADLEATDGYGLTPLHYAARRGDTKMVSLLVEAGVDVDATTLDKETALHYAARGGDTKIVSLLVEAGVDVDAKTPDEETALYLAVRHRATGCVEVLLAAGASLNLREGHGLTPSLHYAARRGNTKIVSLLVEAGLDVDAKTPDGETALYLAVYHRATSCVEVLLAAGASPNLREGHRLTPFDLALRREYHRMWPLFLRAGAELPAAYPPDPYLGRVVAAGGFKRYAQAHLARIRPTFASMLRLPAQPARRVAEFWLHAGYY</sequence>
<dbReference type="Proteomes" id="UP000789595">
    <property type="component" value="Unassembled WGS sequence"/>
</dbReference>
<dbReference type="SUPFAM" id="SSF57783">
    <property type="entry name" value="Zinc beta-ribbon"/>
    <property type="match status" value="1"/>
</dbReference>
<evidence type="ECO:0008006" key="6">
    <source>
        <dbReference type="Google" id="ProtNLM"/>
    </source>
</evidence>
<comment type="caution">
    <text evidence="4">The sequence shown here is derived from an EMBL/GenBank/DDBJ whole genome shotgun (WGS) entry which is preliminary data.</text>
</comment>
<evidence type="ECO:0000313" key="4">
    <source>
        <dbReference type="EMBL" id="CAH0379187.1"/>
    </source>
</evidence>
<dbReference type="InterPro" id="IPR002110">
    <property type="entry name" value="Ankyrin_rpt"/>
</dbReference>
<feature type="repeat" description="ANK" evidence="3">
    <location>
        <begin position="272"/>
        <end position="299"/>
    </location>
</feature>
<dbReference type="InterPro" id="IPR036770">
    <property type="entry name" value="Ankyrin_rpt-contain_sf"/>
</dbReference>
<reference evidence="4" key="1">
    <citation type="submission" date="2021-11" db="EMBL/GenBank/DDBJ databases">
        <authorList>
            <consortium name="Genoscope - CEA"/>
            <person name="William W."/>
        </authorList>
    </citation>
    <scope>NUCLEOTIDE SEQUENCE</scope>
</reference>
<keyword evidence="1" id="KW-0677">Repeat</keyword>